<protein>
    <recommendedName>
        <fullName evidence="4">Neurotransmitter-gated ion-channel transmembrane domain-containing protein</fullName>
    </recommendedName>
</protein>
<dbReference type="Proteomes" id="UP001626550">
    <property type="component" value="Unassembled WGS sequence"/>
</dbReference>
<accession>A0ABD2PPP5</accession>
<proteinExistence type="predicted"/>
<evidence type="ECO:0008006" key="4">
    <source>
        <dbReference type="Google" id="ProtNLM"/>
    </source>
</evidence>
<name>A0ABD2PPP5_9PLAT</name>
<comment type="caution">
    <text evidence="2">The sequence shown here is derived from an EMBL/GenBank/DDBJ whole genome shotgun (WGS) entry which is preliminary data.</text>
</comment>
<gene>
    <name evidence="2" type="ORF">Ciccas_011989</name>
</gene>
<feature type="non-terminal residue" evidence="2">
    <location>
        <position position="1"/>
    </location>
</feature>
<keyword evidence="1" id="KW-0812">Transmembrane</keyword>
<evidence type="ECO:0000313" key="3">
    <source>
        <dbReference type="Proteomes" id="UP001626550"/>
    </source>
</evidence>
<dbReference type="EMBL" id="JBJKFK010003885">
    <property type="protein sequence ID" value="KAL3309466.1"/>
    <property type="molecule type" value="Genomic_DNA"/>
</dbReference>
<dbReference type="InterPro" id="IPR036719">
    <property type="entry name" value="Neuro-gated_channel_TM_sf"/>
</dbReference>
<keyword evidence="1" id="KW-1133">Transmembrane helix</keyword>
<keyword evidence="1" id="KW-0472">Membrane</keyword>
<keyword evidence="3" id="KW-1185">Reference proteome</keyword>
<feature type="transmembrane region" description="Helical" evidence="1">
    <location>
        <begin position="153"/>
        <end position="175"/>
    </location>
</feature>
<evidence type="ECO:0000256" key="1">
    <source>
        <dbReference type="SAM" id="Phobius"/>
    </source>
</evidence>
<organism evidence="2 3">
    <name type="scientific">Cichlidogyrus casuarinus</name>
    <dbReference type="NCBI Taxonomy" id="1844966"/>
    <lineage>
        <taxon>Eukaryota</taxon>
        <taxon>Metazoa</taxon>
        <taxon>Spiralia</taxon>
        <taxon>Lophotrochozoa</taxon>
        <taxon>Platyhelminthes</taxon>
        <taxon>Monogenea</taxon>
        <taxon>Monopisthocotylea</taxon>
        <taxon>Dactylogyridea</taxon>
        <taxon>Ancyrocephalidae</taxon>
        <taxon>Cichlidogyrus</taxon>
    </lineage>
</organism>
<dbReference type="SUPFAM" id="SSF90112">
    <property type="entry name" value="Neurotransmitter-gated ion-channel transmembrane pore"/>
    <property type="match status" value="1"/>
</dbReference>
<dbReference type="AlphaFoldDB" id="A0ABD2PPP5"/>
<reference evidence="2 3" key="1">
    <citation type="submission" date="2024-11" db="EMBL/GenBank/DDBJ databases">
        <title>Adaptive evolution of stress response genes in parasites aligns with host niche diversity.</title>
        <authorList>
            <person name="Hahn C."/>
            <person name="Resl P."/>
        </authorList>
    </citation>
    <scope>NUCLEOTIDE SEQUENCE [LARGE SCALE GENOMIC DNA]</scope>
    <source>
        <strain evidence="2">EGGRZ-B1_66</strain>
        <tissue evidence="2">Body</tissue>
    </source>
</reference>
<sequence length="190" mass="22334">LRKRSKRRSKEDEISEEIARIRQYQILIFQCSVLLTRLEKGVSARENNRRASTISEVDLLSIPVDKCDSWEDTCLSRHSSLYKAIRRPESPLHARPVATDPKIRLPKLKSLLTNRIEPKIEDSHRRGAVHSLVDVYEMAVLEWYFISRVLDRIFFVIFTLATILLYSVVFCMPYLTRHKLIDLDRYKTVC</sequence>
<evidence type="ECO:0000313" key="2">
    <source>
        <dbReference type="EMBL" id="KAL3309466.1"/>
    </source>
</evidence>